<feature type="transmembrane region" description="Helical" evidence="7">
    <location>
        <begin position="21"/>
        <end position="41"/>
    </location>
</feature>
<evidence type="ECO:0000256" key="6">
    <source>
        <dbReference type="SAM" id="MobiDB-lite"/>
    </source>
</evidence>
<dbReference type="InterPro" id="IPR020846">
    <property type="entry name" value="MFS_dom"/>
</dbReference>
<dbReference type="Gene3D" id="1.20.1720.10">
    <property type="entry name" value="Multidrug resistance protein D"/>
    <property type="match status" value="1"/>
</dbReference>
<dbReference type="InterPro" id="IPR011701">
    <property type="entry name" value="MFS"/>
</dbReference>
<feature type="transmembrane region" description="Helical" evidence="7">
    <location>
        <begin position="290"/>
        <end position="307"/>
    </location>
</feature>
<feature type="transmembrane region" description="Helical" evidence="7">
    <location>
        <begin position="380"/>
        <end position="402"/>
    </location>
</feature>
<dbReference type="PANTHER" id="PTHR23502">
    <property type="entry name" value="MAJOR FACILITATOR SUPERFAMILY"/>
    <property type="match status" value="1"/>
</dbReference>
<dbReference type="OrthoDB" id="9800416at2"/>
<dbReference type="GO" id="GO:0022857">
    <property type="term" value="F:transmembrane transporter activity"/>
    <property type="evidence" value="ECO:0007669"/>
    <property type="project" value="InterPro"/>
</dbReference>
<feature type="transmembrane region" description="Helical" evidence="7">
    <location>
        <begin position="53"/>
        <end position="76"/>
    </location>
</feature>
<gene>
    <name evidence="9" type="ORF">SAMN05216360_103345</name>
</gene>
<accession>A0A1G9VZV9</accession>
<feature type="transmembrane region" description="Helical" evidence="7">
    <location>
        <begin position="174"/>
        <end position="192"/>
    </location>
</feature>
<dbReference type="PANTHER" id="PTHR23502:SF132">
    <property type="entry name" value="POLYAMINE TRANSPORTER 2-RELATED"/>
    <property type="match status" value="1"/>
</dbReference>
<keyword evidence="4 7" id="KW-1133">Transmembrane helix</keyword>
<dbReference type="AlphaFoldDB" id="A0A1G9VZV9"/>
<dbReference type="GO" id="GO:1990961">
    <property type="term" value="P:xenobiotic detoxification by transmembrane export across the plasma membrane"/>
    <property type="evidence" value="ECO:0007669"/>
    <property type="project" value="TreeGrafter"/>
</dbReference>
<evidence type="ECO:0000313" key="10">
    <source>
        <dbReference type="Proteomes" id="UP000198704"/>
    </source>
</evidence>
<comment type="subcellular location">
    <subcellularLocation>
        <location evidence="1">Membrane</location>
        <topology evidence="1">Multi-pass membrane protein</topology>
    </subcellularLocation>
</comment>
<evidence type="ECO:0000256" key="1">
    <source>
        <dbReference type="ARBA" id="ARBA00004141"/>
    </source>
</evidence>
<feature type="region of interest" description="Disordered" evidence="6">
    <location>
        <begin position="406"/>
        <end position="458"/>
    </location>
</feature>
<feature type="transmembrane region" description="Helical" evidence="7">
    <location>
        <begin position="222"/>
        <end position="252"/>
    </location>
</feature>
<feature type="transmembrane region" description="Helical" evidence="7">
    <location>
        <begin position="113"/>
        <end position="134"/>
    </location>
</feature>
<dbReference type="Proteomes" id="UP000198704">
    <property type="component" value="Unassembled WGS sequence"/>
</dbReference>
<evidence type="ECO:0000256" key="5">
    <source>
        <dbReference type="ARBA" id="ARBA00023136"/>
    </source>
</evidence>
<keyword evidence="3 7" id="KW-0812">Transmembrane</keyword>
<protein>
    <submittedName>
        <fullName evidence="9">MFS transporter, DHA1 family, bicyclomycin/chloramphenicol resistance protein</fullName>
    </submittedName>
</protein>
<feature type="compositionally biased region" description="Low complexity" evidence="6">
    <location>
        <begin position="430"/>
        <end position="443"/>
    </location>
</feature>
<feature type="transmembrane region" description="Helical" evidence="7">
    <location>
        <begin position="319"/>
        <end position="338"/>
    </location>
</feature>
<feature type="transmembrane region" description="Helical" evidence="7">
    <location>
        <begin position="350"/>
        <end position="368"/>
    </location>
</feature>
<keyword evidence="2" id="KW-0813">Transport</keyword>
<proteinExistence type="predicted"/>
<evidence type="ECO:0000256" key="2">
    <source>
        <dbReference type="ARBA" id="ARBA00022448"/>
    </source>
</evidence>
<organism evidence="9 10">
    <name type="scientific">Methylobacterium phyllostachyos</name>
    <dbReference type="NCBI Taxonomy" id="582672"/>
    <lineage>
        <taxon>Bacteria</taxon>
        <taxon>Pseudomonadati</taxon>
        <taxon>Pseudomonadota</taxon>
        <taxon>Alphaproteobacteria</taxon>
        <taxon>Hyphomicrobiales</taxon>
        <taxon>Methylobacteriaceae</taxon>
        <taxon>Methylobacterium</taxon>
    </lineage>
</organism>
<feature type="compositionally biased region" description="Basic residues" evidence="6">
    <location>
        <begin position="449"/>
        <end position="458"/>
    </location>
</feature>
<dbReference type="EMBL" id="FNHS01000003">
    <property type="protein sequence ID" value="SDM77653.1"/>
    <property type="molecule type" value="Genomic_DNA"/>
</dbReference>
<feature type="transmembrane region" description="Helical" evidence="7">
    <location>
        <begin position="146"/>
        <end position="168"/>
    </location>
</feature>
<keyword evidence="5 7" id="KW-0472">Membrane</keyword>
<feature type="transmembrane region" description="Helical" evidence="7">
    <location>
        <begin position="88"/>
        <end position="107"/>
    </location>
</feature>
<reference evidence="10" key="1">
    <citation type="submission" date="2016-10" db="EMBL/GenBank/DDBJ databases">
        <authorList>
            <person name="Varghese N."/>
            <person name="Submissions S."/>
        </authorList>
    </citation>
    <scope>NUCLEOTIDE SEQUENCE [LARGE SCALE GENOMIC DNA]</scope>
    <source>
        <strain evidence="10">BL47</strain>
    </source>
</reference>
<evidence type="ECO:0000256" key="7">
    <source>
        <dbReference type="SAM" id="Phobius"/>
    </source>
</evidence>
<feature type="transmembrane region" description="Helical" evidence="7">
    <location>
        <begin position="258"/>
        <end position="278"/>
    </location>
</feature>
<sequence>MGVTRVAAVPARPRIRPDSRAFSVLLGLLAALPTFGIDMILPSLSATAAALHVPVAVMGTAMAVYLLGLGAALLVYGPVSDRLGRRPAIVFGCLLLIGGSIGCAAARTLPQFLLFRAVQGIGAAGPGMAALAMVRDVFAGEAARARMSFVVLTINIVPMVAPTLGAGLMDLGGWRLIHAAPLVAALTVLALIPHIAETLPPASGPAPVGILRPYREILARRAFLGHALCNAAAAGAVFAYITGSALVFIGTLGFSPSAYGLVFGASSLSVMAGAALNGRLAARGIGPGRVIGAGLAGATLLAALLLADTLACPPAAAPVIAAMAGMGLAFGLVSPNALHGTTEAAPEAAGTAGAVAIGLQMAGAAVASDSVAQFFDGRSAQSMAAVMLGGCLAAVAAFAGLARPAVRPSSSRSPSQRHGEAAWPSTHPRGSPSTSPATAPGSPISRPVQLRRRGIPCS</sequence>
<evidence type="ECO:0000256" key="3">
    <source>
        <dbReference type="ARBA" id="ARBA00022692"/>
    </source>
</evidence>
<dbReference type="Pfam" id="PF07690">
    <property type="entry name" value="MFS_1"/>
    <property type="match status" value="1"/>
</dbReference>
<name>A0A1G9VZV9_9HYPH</name>
<evidence type="ECO:0000313" key="9">
    <source>
        <dbReference type="EMBL" id="SDM77653.1"/>
    </source>
</evidence>
<dbReference type="SUPFAM" id="SSF103473">
    <property type="entry name" value="MFS general substrate transporter"/>
    <property type="match status" value="1"/>
</dbReference>
<dbReference type="InterPro" id="IPR036259">
    <property type="entry name" value="MFS_trans_sf"/>
</dbReference>
<keyword evidence="10" id="KW-1185">Reference proteome</keyword>
<dbReference type="PROSITE" id="PS50850">
    <property type="entry name" value="MFS"/>
    <property type="match status" value="1"/>
</dbReference>
<evidence type="ECO:0000256" key="4">
    <source>
        <dbReference type="ARBA" id="ARBA00022989"/>
    </source>
</evidence>
<evidence type="ECO:0000259" key="8">
    <source>
        <dbReference type="PROSITE" id="PS50850"/>
    </source>
</evidence>
<feature type="domain" description="Major facilitator superfamily (MFS) profile" evidence="8">
    <location>
        <begin position="22"/>
        <end position="407"/>
    </location>
</feature>
<dbReference type="GO" id="GO:0005886">
    <property type="term" value="C:plasma membrane"/>
    <property type="evidence" value="ECO:0007669"/>
    <property type="project" value="TreeGrafter"/>
</dbReference>
<dbReference type="STRING" id="582672.SAMN05216360_103345"/>